<evidence type="ECO:0000256" key="2">
    <source>
        <dbReference type="ARBA" id="ARBA00023015"/>
    </source>
</evidence>
<evidence type="ECO:0000256" key="3">
    <source>
        <dbReference type="ARBA" id="ARBA00023125"/>
    </source>
</evidence>
<dbReference type="Gene3D" id="3.40.190.10">
    <property type="entry name" value="Periplasmic binding protein-like II"/>
    <property type="match status" value="2"/>
</dbReference>
<comment type="similarity">
    <text evidence="1">Belongs to the LysR transcriptional regulatory family.</text>
</comment>
<dbReference type="PROSITE" id="PS50931">
    <property type="entry name" value="HTH_LYSR"/>
    <property type="match status" value="1"/>
</dbReference>
<comment type="caution">
    <text evidence="6">The sequence shown here is derived from an EMBL/GenBank/DDBJ whole genome shotgun (WGS) entry which is preliminary data.</text>
</comment>
<evidence type="ECO:0000313" key="6">
    <source>
        <dbReference type="EMBL" id="MDR6293331.1"/>
    </source>
</evidence>
<dbReference type="EMBL" id="JAVDPW010000011">
    <property type="protein sequence ID" value="MDR6293331.1"/>
    <property type="molecule type" value="Genomic_DNA"/>
</dbReference>
<dbReference type="PANTHER" id="PTHR30419:SF8">
    <property type="entry name" value="NITROGEN ASSIMILATION TRANSCRIPTIONAL ACTIVATOR-RELATED"/>
    <property type="match status" value="1"/>
</dbReference>
<dbReference type="Pfam" id="PF03466">
    <property type="entry name" value="LysR_substrate"/>
    <property type="match status" value="1"/>
</dbReference>
<feature type="domain" description="HTH lysR-type" evidence="5">
    <location>
        <begin position="15"/>
        <end position="72"/>
    </location>
</feature>
<dbReference type="SUPFAM" id="SSF46785">
    <property type="entry name" value="Winged helix' DNA-binding domain"/>
    <property type="match status" value="1"/>
</dbReference>
<dbReference type="PANTHER" id="PTHR30419">
    <property type="entry name" value="HTH-TYPE TRANSCRIPTIONAL REGULATOR YBHD"/>
    <property type="match status" value="1"/>
</dbReference>
<accession>A0ABU1JXH6</accession>
<dbReference type="RefSeq" id="WP_309800228.1">
    <property type="nucleotide sequence ID" value="NZ_JAVDPW010000011.1"/>
</dbReference>
<evidence type="ECO:0000256" key="4">
    <source>
        <dbReference type="ARBA" id="ARBA00023163"/>
    </source>
</evidence>
<reference evidence="6 7" key="1">
    <citation type="submission" date="2023-07" db="EMBL/GenBank/DDBJ databases">
        <title>Sorghum-associated microbial communities from plants grown in Nebraska, USA.</title>
        <authorList>
            <person name="Schachtman D."/>
        </authorList>
    </citation>
    <scope>NUCLEOTIDE SEQUENCE [LARGE SCALE GENOMIC DNA]</scope>
    <source>
        <strain evidence="6 7">584</strain>
    </source>
</reference>
<dbReference type="InterPro" id="IPR000847">
    <property type="entry name" value="LysR_HTH_N"/>
</dbReference>
<protein>
    <submittedName>
        <fullName evidence="6">LysR family pca operon transcriptional activator</fullName>
    </submittedName>
</protein>
<keyword evidence="7" id="KW-1185">Reference proteome</keyword>
<keyword evidence="3" id="KW-0238">DNA-binding</keyword>
<proteinExistence type="inferred from homology"/>
<dbReference type="SUPFAM" id="SSF53850">
    <property type="entry name" value="Periplasmic binding protein-like II"/>
    <property type="match status" value="1"/>
</dbReference>
<name>A0ABU1JXH6_9PROT</name>
<keyword evidence="2" id="KW-0805">Transcription regulation</keyword>
<dbReference type="InterPro" id="IPR050950">
    <property type="entry name" value="HTH-type_LysR_regulators"/>
</dbReference>
<organism evidence="6 7">
    <name type="scientific">Inquilinus ginsengisoli</name>
    <dbReference type="NCBI Taxonomy" id="363840"/>
    <lineage>
        <taxon>Bacteria</taxon>
        <taxon>Pseudomonadati</taxon>
        <taxon>Pseudomonadota</taxon>
        <taxon>Alphaproteobacteria</taxon>
        <taxon>Rhodospirillales</taxon>
        <taxon>Rhodospirillaceae</taxon>
        <taxon>Inquilinus</taxon>
    </lineage>
</organism>
<sequence>MAERGDSAAGIERRIKFRHLQCFLEAARLRSVVAAADALSISQPAVSKTLRELEEALGAPLFDRSRKGVVLTAFGKTFLHHAGTSVTALRQGIESVVRARAAGEELLRVGVLPTVAAQMMPAALQRFREACPGVVVRVVDGPNQMLLGQLRVGELDLVLGRLAEPEQMTGLSFEHLYSERIAFAVRPGHPLLSRPSLAIRDIGAFPVIAPPPGSVIGPTVDKLLIAAGVGALPDRIESVSPTFGRSYTRLTDAVWIISRGAIVQDVEEGVLAELPIDDGDSTGPVGLTMRAEVPATAAGQVFMAMVRDEARDMRSAMPG</sequence>
<dbReference type="InterPro" id="IPR012787">
    <property type="entry name" value="TF_PcaQ"/>
</dbReference>
<evidence type="ECO:0000313" key="7">
    <source>
        <dbReference type="Proteomes" id="UP001262410"/>
    </source>
</evidence>
<dbReference type="Gene3D" id="1.10.10.10">
    <property type="entry name" value="Winged helix-like DNA-binding domain superfamily/Winged helix DNA-binding domain"/>
    <property type="match status" value="1"/>
</dbReference>
<dbReference type="PRINTS" id="PR00039">
    <property type="entry name" value="HTHLYSR"/>
</dbReference>
<evidence type="ECO:0000259" key="5">
    <source>
        <dbReference type="PROSITE" id="PS50931"/>
    </source>
</evidence>
<dbReference type="NCBIfam" id="TIGR02424">
    <property type="entry name" value="TF_pcaQ"/>
    <property type="match status" value="1"/>
</dbReference>
<evidence type="ECO:0000256" key="1">
    <source>
        <dbReference type="ARBA" id="ARBA00009437"/>
    </source>
</evidence>
<dbReference type="InterPro" id="IPR036390">
    <property type="entry name" value="WH_DNA-bd_sf"/>
</dbReference>
<gene>
    <name evidence="6" type="ORF">E9232_005881</name>
</gene>
<dbReference type="Pfam" id="PF00126">
    <property type="entry name" value="HTH_1"/>
    <property type="match status" value="1"/>
</dbReference>
<dbReference type="InterPro" id="IPR005119">
    <property type="entry name" value="LysR_subst-bd"/>
</dbReference>
<dbReference type="InterPro" id="IPR036388">
    <property type="entry name" value="WH-like_DNA-bd_sf"/>
</dbReference>
<dbReference type="Proteomes" id="UP001262410">
    <property type="component" value="Unassembled WGS sequence"/>
</dbReference>
<keyword evidence="4" id="KW-0804">Transcription</keyword>